<dbReference type="InterPro" id="IPR012341">
    <property type="entry name" value="6hp_glycosidase-like_sf"/>
</dbReference>
<dbReference type="Gene3D" id="1.50.10.10">
    <property type="match status" value="1"/>
</dbReference>
<dbReference type="EMBL" id="CACRUU010000132">
    <property type="protein sequence ID" value="VYU73254.1"/>
    <property type="molecule type" value="Genomic_DNA"/>
</dbReference>
<gene>
    <name evidence="2" type="primary">ygjK</name>
    <name evidence="2" type="ORF">RGLFYP36_02937</name>
</gene>
<dbReference type="GO" id="GO:0005993">
    <property type="term" value="P:trehalose catabolic process"/>
    <property type="evidence" value="ECO:0007669"/>
    <property type="project" value="TreeGrafter"/>
</dbReference>
<reference evidence="2" key="1">
    <citation type="submission" date="2019-11" db="EMBL/GenBank/DDBJ databases">
        <authorList>
            <person name="Feng L."/>
        </authorList>
    </citation>
    <scope>NUCLEOTIDE SEQUENCE</scope>
    <source>
        <strain evidence="2">RgnavusLFYP36</strain>
    </source>
</reference>
<dbReference type="PANTHER" id="PTHR23403:SF1">
    <property type="entry name" value="TREHALASE"/>
    <property type="match status" value="1"/>
</dbReference>
<accession>A0A6N3H8N2</accession>
<protein>
    <submittedName>
        <fullName evidence="2">Glucosidase YgjK</fullName>
        <ecNumber evidence="2">3.2.1.-</ecNumber>
    </submittedName>
</protein>
<dbReference type="PANTHER" id="PTHR23403">
    <property type="entry name" value="TREHALASE"/>
    <property type="match status" value="1"/>
</dbReference>
<evidence type="ECO:0000259" key="1">
    <source>
        <dbReference type="Pfam" id="PF22422"/>
    </source>
</evidence>
<dbReference type="EC" id="3.2.1.-" evidence="2"/>
<dbReference type="GO" id="GO:0004555">
    <property type="term" value="F:alpha,alpha-trehalase activity"/>
    <property type="evidence" value="ECO:0007669"/>
    <property type="project" value="InterPro"/>
</dbReference>
<keyword evidence="2" id="KW-0378">Hydrolase</keyword>
<dbReference type="InterPro" id="IPR001661">
    <property type="entry name" value="Glyco_hydro_37"/>
</dbReference>
<evidence type="ECO:0000313" key="2">
    <source>
        <dbReference type="EMBL" id="VYU73254.1"/>
    </source>
</evidence>
<dbReference type="InterPro" id="IPR054491">
    <property type="entry name" value="MGH1-like_GH"/>
</dbReference>
<proteinExistence type="predicted"/>
<dbReference type="InterPro" id="IPR008928">
    <property type="entry name" value="6-hairpin_glycosidase_sf"/>
</dbReference>
<dbReference type="SUPFAM" id="SSF48208">
    <property type="entry name" value="Six-hairpin glycosidases"/>
    <property type="match status" value="1"/>
</dbReference>
<organism evidence="2">
    <name type="scientific">Mediterraneibacter gnavus</name>
    <name type="common">Ruminococcus gnavus</name>
    <dbReference type="NCBI Taxonomy" id="33038"/>
    <lineage>
        <taxon>Bacteria</taxon>
        <taxon>Bacillati</taxon>
        <taxon>Bacillota</taxon>
        <taxon>Clostridia</taxon>
        <taxon>Lachnospirales</taxon>
        <taxon>Lachnospiraceae</taxon>
        <taxon>Mediterraneibacter</taxon>
    </lineage>
</organism>
<feature type="domain" description="Mannosylglycerate hydrolase MGH1-like glycoside hydrolase" evidence="1">
    <location>
        <begin position="53"/>
        <end position="403"/>
    </location>
</feature>
<sequence length="432" mass="50891">MQSKDKIMEKEKMQQYADKLRQFVMGHTEDVLKNPRSFIRYPFIDPGSVYDGNVWDWDTYWSVFGFFNLADKYQDDTTKARLIEHAKGNIHNFMDHQLPDGYIPMMIEVVDWPEPYLNMKHKEGILMNMHKPFLCQQIVLISDFIDDYSWCSQYFENLEKYFECYDNNYYFENCGLYVWCDDIMIGMDNDPATFGRPKFSTANIYLNSFICMELDAMVKICGIFGKEERVAYYKEKKEKLVEAIQSECWDKRDQFFYSVDVDIKTRKFDWFHEGLGVFWKTLPIKVRVWSGFIPMYAGFATKGQAKEMVRHIFDEETFASPYGVTTLAKDEKMFDLSVTNNPSNWLGPIWLVANYIVFKGLLNYGYREEAEKICEGTLLLLGKDLEKTGSLHEYYDPFDGHPIMNAGFINWNVLALNMADELNEGHLIRDEN</sequence>
<keyword evidence="2" id="KW-0326">Glycosidase</keyword>
<dbReference type="AlphaFoldDB" id="A0A6N3H8N2"/>
<name>A0A6N3H8N2_MEDGN</name>
<dbReference type="Pfam" id="PF22422">
    <property type="entry name" value="MGH1-like_GH"/>
    <property type="match status" value="1"/>
</dbReference>